<dbReference type="Gene3D" id="1.10.287.1060">
    <property type="entry name" value="ESAT-6-like"/>
    <property type="match status" value="1"/>
</dbReference>
<gene>
    <name evidence="1" type="ORF">ACFPZN_10340</name>
</gene>
<protein>
    <recommendedName>
        <fullName evidence="3">WXG100 family type VII secretion target</fullName>
    </recommendedName>
</protein>
<keyword evidence="2" id="KW-1185">Reference proteome</keyword>
<name>A0ABW0ZUD6_9ACTN</name>
<reference evidence="2" key="1">
    <citation type="journal article" date="2019" name="Int. J. Syst. Evol. Microbiol.">
        <title>The Global Catalogue of Microorganisms (GCM) 10K type strain sequencing project: providing services to taxonomists for standard genome sequencing and annotation.</title>
        <authorList>
            <consortium name="The Broad Institute Genomics Platform"/>
            <consortium name="The Broad Institute Genome Sequencing Center for Infectious Disease"/>
            <person name="Wu L."/>
            <person name="Ma J."/>
        </authorList>
    </citation>
    <scope>NUCLEOTIDE SEQUENCE [LARGE SCALE GENOMIC DNA]</scope>
    <source>
        <strain evidence="2">KCTC 42087</strain>
    </source>
</reference>
<sequence length="108" mass="11468">MGNELNVDPQTIKRGGAGIRSAAHQVQSEWETLQGKLSGYGEPWGGDMIGMLIGGCYAAIFEVAAECVTGNVTGMTDHAEGATLMASNYFQSEEASMVEVNRVRQILG</sequence>
<dbReference type="RefSeq" id="WP_378281626.1">
    <property type="nucleotide sequence ID" value="NZ_JBHSON010000011.1"/>
</dbReference>
<comment type="caution">
    <text evidence="1">The sequence shown here is derived from an EMBL/GenBank/DDBJ whole genome shotgun (WGS) entry which is preliminary data.</text>
</comment>
<evidence type="ECO:0000313" key="1">
    <source>
        <dbReference type="EMBL" id="MFC5746007.1"/>
    </source>
</evidence>
<dbReference type="EMBL" id="JBHSON010000011">
    <property type="protein sequence ID" value="MFC5746007.1"/>
    <property type="molecule type" value="Genomic_DNA"/>
</dbReference>
<evidence type="ECO:0008006" key="3">
    <source>
        <dbReference type="Google" id="ProtNLM"/>
    </source>
</evidence>
<organism evidence="1 2">
    <name type="scientific">Actinomadura rugatobispora</name>
    <dbReference type="NCBI Taxonomy" id="1994"/>
    <lineage>
        <taxon>Bacteria</taxon>
        <taxon>Bacillati</taxon>
        <taxon>Actinomycetota</taxon>
        <taxon>Actinomycetes</taxon>
        <taxon>Streptosporangiales</taxon>
        <taxon>Thermomonosporaceae</taxon>
        <taxon>Actinomadura</taxon>
    </lineage>
</organism>
<dbReference type="Proteomes" id="UP001596074">
    <property type="component" value="Unassembled WGS sequence"/>
</dbReference>
<evidence type="ECO:0000313" key="2">
    <source>
        <dbReference type="Proteomes" id="UP001596074"/>
    </source>
</evidence>
<accession>A0ABW0ZUD6</accession>
<proteinExistence type="predicted"/>